<dbReference type="OMA" id="HCVAPFL"/>
<dbReference type="Pfam" id="PF10591">
    <property type="entry name" value="SPARC_Ca_bdg"/>
    <property type="match status" value="1"/>
</dbReference>
<evidence type="ECO:0000256" key="4">
    <source>
        <dbReference type="ARBA" id="ARBA00022530"/>
    </source>
</evidence>
<evidence type="ECO:0000256" key="7">
    <source>
        <dbReference type="ARBA" id="ARBA00022837"/>
    </source>
</evidence>
<dbReference type="STRING" id="7897.ENSLACP00000003984"/>
<evidence type="ECO:0000256" key="6">
    <source>
        <dbReference type="ARBA" id="ARBA00022729"/>
    </source>
</evidence>
<accession>H3A2W3</accession>
<dbReference type="SUPFAM" id="SSF47473">
    <property type="entry name" value="EF-hand"/>
    <property type="match status" value="1"/>
</dbReference>
<dbReference type="InterPro" id="IPR002350">
    <property type="entry name" value="Kazal_dom"/>
</dbReference>
<dbReference type="EMBL" id="AFYH01212858">
    <property type="status" value="NOT_ANNOTATED_CDS"/>
    <property type="molecule type" value="Genomic_DNA"/>
</dbReference>
<keyword evidence="6" id="KW-0732">Signal</keyword>
<feature type="domain" description="Kazal-like" evidence="10">
    <location>
        <begin position="25"/>
        <end position="82"/>
    </location>
</feature>
<dbReference type="SMART" id="SM00274">
    <property type="entry name" value="FOLN"/>
    <property type="match status" value="1"/>
</dbReference>
<dbReference type="PROSITE" id="PS00612">
    <property type="entry name" value="OSTEONECTIN_1"/>
    <property type="match status" value="1"/>
</dbReference>
<dbReference type="GeneTree" id="ENSGT00510000046787"/>
<dbReference type="InterPro" id="IPR001999">
    <property type="entry name" value="Osteonectin_CS"/>
</dbReference>
<keyword evidence="9" id="KW-0325">Glycoprotein</keyword>
<keyword evidence="12" id="KW-1185">Reference proteome</keyword>
<dbReference type="InterPro" id="IPR018247">
    <property type="entry name" value="EF_Hand_1_Ca_BS"/>
</dbReference>
<evidence type="ECO:0000256" key="2">
    <source>
        <dbReference type="ARBA" id="ARBA00006404"/>
    </source>
</evidence>
<dbReference type="FunFam" id="3.30.60.30:FF:000004">
    <property type="entry name" value="SPARC isoform 1"/>
    <property type="match status" value="1"/>
</dbReference>
<dbReference type="EMBL" id="AFYH01212859">
    <property type="status" value="NOT_ANNOTATED_CDS"/>
    <property type="molecule type" value="Genomic_DNA"/>
</dbReference>
<comment type="similarity">
    <text evidence="2">Belongs to the SPARC family.</text>
</comment>
<dbReference type="AlphaFoldDB" id="H3A2W3"/>
<organism evidence="11 12">
    <name type="scientific">Latimeria chalumnae</name>
    <name type="common">Coelacanth</name>
    <dbReference type="NCBI Taxonomy" id="7897"/>
    <lineage>
        <taxon>Eukaryota</taxon>
        <taxon>Metazoa</taxon>
        <taxon>Chordata</taxon>
        <taxon>Craniata</taxon>
        <taxon>Vertebrata</taxon>
        <taxon>Euteleostomi</taxon>
        <taxon>Coelacanthiformes</taxon>
        <taxon>Coelacanthidae</taxon>
        <taxon>Latimeria</taxon>
    </lineage>
</organism>
<dbReference type="InterPro" id="IPR003645">
    <property type="entry name" value="Fol_N"/>
</dbReference>
<comment type="subcellular location">
    <subcellularLocation>
        <location evidence="1">Secreted</location>
        <location evidence="1">Extracellular space</location>
        <location evidence="1">Extracellular matrix</location>
    </subcellularLocation>
</comment>
<keyword evidence="7" id="KW-0106">Calcium</keyword>
<dbReference type="PANTHER" id="PTHR13866:SF16">
    <property type="entry name" value="SPARC-LIKE PROTEIN 1"/>
    <property type="match status" value="1"/>
</dbReference>
<dbReference type="Gene3D" id="1.10.238.10">
    <property type="entry name" value="EF-hand"/>
    <property type="match status" value="1"/>
</dbReference>
<evidence type="ECO:0000313" key="11">
    <source>
        <dbReference type="Ensembl" id="ENSLACP00000003984.1"/>
    </source>
</evidence>
<dbReference type="HOGENOM" id="CLU_047416_1_1_1"/>
<dbReference type="GO" id="GO:0005509">
    <property type="term" value="F:calcium ion binding"/>
    <property type="evidence" value="ECO:0007669"/>
    <property type="project" value="InterPro"/>
</dbReference>
<dbReference type="PROSITE" id="PS00613">
    <property type="entry name" value="OSTEONECTIN_2"/>
    <property type="match status" value="1"/>
</dbReference>
<dbReference type="PROSITE" id="PS51465">
    <property type="entry name" value="KAZAL_2"/>
    <property type="match status" value="1"/>
</dbReference>
<name>H3A2W3_LATCH</name>
<evidence type="ECO:0000256" key="1">
    <source>
        <dbReference type="ARBA" id="ARBA00004498"/>
    </source>
</evidence>
<dbReference type="InterPro" id="IPR015369">
    <property type="entry name" value="Follistatin/Osteonectin_EGF"/>
</dbReference>
<dbReference type="Proteomes" id="UP000008672">
    <property type="component" value="Unassembled WGS sequence"/>
</dbReference>
<dbReference type="GO" id="GO:0005518">
    <property type="term" value="F:collagen binding"/>
    <property type="evidence" value="ECO:0007669"/>
    <property type="project" value="TreeGrafter"/>
</dbReference>
<sequence>DPCGNFHCKRGRICEVDKENRPVCICQDPMTCPPSTKEFEHVCGTDNKTYDTSCQLFATKCSFEGTKKGHHLHLDYRGACKYIAPCTDYELRQFPLRMRDWLKNVLMQLYSRDSESPGFLTEKQKNIQVKKIFENEKRLKAGDHPIDLLVRDFEKNYHMYVYPVHWQFSQLDLHPTDRFLSHSELAPLRAPLVPMEHCTSPFFNECDANKDKLVSLIEWGHCFGIKAAEDINENLLL</sequence>
<dbReference type="Pfam" id="PF07648">
    <property type="entry name" value="Kazal_2"/>
    <property type="match status" value="1"/>
</dbReference>
<dbReference type="InterPro" id="IPR019577">
    <property type="entry name" value="SPARC/Testican_Ca-bd-dom"/>
</dbReference>
<dbReference type="SUPFAM" id="SSF100895">
    <property type="entry name" value="Kazal-type serine protease inhibitors"/>
    <property type="match status" value="1"/>
</dbReference>
<proteinExistence type="inferred from homology"/>
<dbReference type="SUPFAM" id="SSF57196">
    <property type="entry name" value="EGF/Laminin"/>
    <property type="match status" value="1"/>
</dbReference>
<reference evidence="11" key="2">
    <citation type="submission" date="2025-08" db="UniProtKB">
        <authorList>
            <consortium name="Ensembl"/>
        </authorList>
    </citation>
    <scope>IDENTIFICATION</scope>
</reference>
<evidence type="ECO:0000313" key="12">
    <source>
        <dbReference type="Proteomes" id="UP000008672"/>
    </source>
</evidence>
<dbReference type="eggNOG" id="KOG4004">
    <property type="taxonomic scope" value="Eukaryota"/>
</dbReference>
<dbReference type="InterPro" id="IPR011992">
    <property type="entry name" value="EF-hand-dom_pair"/>
</dbReference>
<dbReference type="EMBL" id="AFYH01212860">
    <property type="status" value="NOT_ANNOTATED_CDS"/>
    <property type="molecule type" value="Genomic_DNA"/>
</dbReference>
<dbReference type="Ensembl" id="ENSLACT00000004020.1">
    <property type="protein sequence ID" value="ENSLACP00000003984.1"/>
    <property type="gene ID" value="ENSLACG00000003548.1"/>
</dbReference>
<keyword evidence="8" id="KW-1015">Disulfide bond</keyword>
<protein>
    <recommendedName>
        <fullName evidence="10">Kazal-like domain-containing protein</fullName>
    </recommendedName>
</protein>
<evidence type="ECO:0000256" key="9">
    <source>
        <dbReference type="ARBA" id="ARBA00023180"/>
    </source>
</evidence>
<dbReference type="GO" id="GO:0050840">
    <property type="term" value="F:extracellular matrix binding"/>
    <property type="evidence" value="ECO:0007669"/>
    <property type="project" value="TreeGrafter"/>
</dbReference>
<dbReference type="Pfam" id="PF09289">
    <property type="entry name" value="FOLN"/>
    <property type="match status" value="1"/>
</dbReference>
<keyword evidence="4" id="KW-0272">Extracellular matrix</keyword>
<reference evidence="11" key="3">
    <citation type="submission" date="2025-09" db="UniProtKB">
        <authorList>
            <consortium name="Ensembl"/>
        </authorList>
    </citation>
    <scope>IDENTIFICATION</scope>
</reference>
<dbReference type="PANTHER" id="PTHR13866">
    <property type="entry name" value="SPARC OSTEONECTIN"/>
    <property type="match status" value="1"/>
</dbReference>
<evidence type="ECO:0000256" key="8">
    <source>
        <dbReference type="ARBA" id="ARBA00023157"/>
    </source>
</evidence>
<dbReference type="InterPro" id="IPR036058">
    <property type="entry name" value="Kazal_dom_sf"/>
</dbReference>
<dbReference type="FunFam" id="1.10.238.10:FF:000068">
    <property type="entry name" value="SPARC isoform 1"/>
    <property type="match status" value="1"/>
</dbReference>
<gene>
    <name evidence="11" type="primary">LOC102363622</name>
</gene>
<evidence type="ECO:0000259" key="10">
    <source>
        <dbReference type="PROSITE" id="PS51465"/>
    </source>
</evidence>
<evidence type="ECO:0000256" key="5">
    <source>
        <dbReference type="ARBA" id="ARBA00022723"/>
    </source>
</evidence>
<dbReference type="InParanoid" id="H3A2W3"/>
<dbReference type="PROSITE" id="PS00018">
    <property type="entry name" value="EF_HAND_1"/>
    <property type="match status" value="1"/>
</dbReference>
<keyword evidence="3" id="KW-0964">Secreted</keyword>
<dbReference type="CDD" id="cd16231">
    <property type="entry name" value="EFh_SPARC_like"/>
    <property type="match status" value="1"/>
</dbReference>
<evidence type="ECO:0000256" key="3">
    <source>
        <dbReference type="ARBA" id="ARBA00022525"/>
    </source>
</evidence>
<keyword evidence="5" id="KW-0479">Metal-binding</keyword>
<reference evidence="12" key="1">
    <citation type="submission" date="2011-08" db="EMBL/GenBank/DDBJ databases">
        <title>The draft genome of Latimeria chalumnae.</title>
        <authorList>
            <person name="Di Palma F."/>
            <person name="Alfoldi J."/>
            <person name="Johnson J."/>
            <person name="Berlin A."/>
            <person name="Gnerre S."/>
            <person name="Jaffe D."/>
            <person name="MacCallum I."/>
            <person name="Young S."/>
            <person name="Walker B.J."/>
            <person name="Lander E."/>
            <person name="Lindblad-Toh K."/>
        </authorList>
    </citation>
    <scope>NUCLEOTIDE SEQUENCE [LARGE SCALE GENOMIC DNA]</scope>
    <source>
        <strain evidence="12">Wild caught</strain>
    </source>
</reference>
<dbReference type="Gene3D" id="3.30.60.30">
    <property type="match status" value="1"/>
</dbReference>
<dbReference type="GO" id="GO:0005615">
    <property type="term" value="C:extracellular space"/>
    <property type="evidence" value="ECO:0007669"/>
    <property type="project" value="InterPro"/>
</dbReference>
<dbReference type="SMART" id="SM00280">
    <property type="entry name" value="KAZAL"/>
    <property type="match status" value="1"/>
</dbReference>